<protein>
    <submittedName>
        <fullName evidence="2">Uncharacterized protein</fullName>
    </submittedName>
</protein>
<gene>
    <name evidence="2" type="ORF">Nepgr_024321</name>
</gene>
<evidence type="ECO:0000313" key="2">
    <source>
        <dbReference type="EMBL" id="GMH22478.1"/>
    </source>
</evidence>
<feature type="compositionally biased region" description="Basic and acidic residues" evidence="1">
    <location>
        <begin position="15"/>
        <end position="32"/>
    </location>
</feature>
<dbReference type="EMBL" id="BSYO01000024">
    <property type="protein sequence ID" value="GMH22478.1"/>
    <property type="molecule type" value="Genomic_DNA"/>
</dbReference>
<dbReference type="Proteomes" id="UP001279734">
    <property type="component" value="Unassembled WGS sequence"/>
</dbReference>
<evidence type="ECO:0000313" key="3">
    <source>
        <dbReference type="Proteomes" id="UP001279734"/>
    </source>
</evidence>
<comment type="caution">
    <text evidence="2">The sequence shown here is derived from an EMBL/GenBank/DDBJ whole genome shotgun (WGS) entry which is preliminary data.</text>
</comment>
<evidence type="ECO:0000256" key="1">
    <source>
        <dbReference type="SAM" id="MobiDB-lite"/>
    </source>
</evidence>
<sequence>MNYHTDPASGSNGSNKEDDEHEGRSPRAENLRRQHRRPSYYLQSSAEWFTQSQSGSMSRFFHKLINHGIKRNCYFVRSESTEMTRRRKKSSVTFWLVEGTMHFIIKRWGGRREWVKFPMNKGVK</sequence>
<keyword evidence="3" id="KW-1185">Reference proteome</keyword>
<feature type="region of interest" description="Disordered" evidence="1">
    <location>
        <begin position="1"/>
        <end position="38"/>
    </location>
</feature>
<proteinExistence type="predicted"/>
<reference evidence="2" key="1">
    <citation type="submission" date="2023-05" db="EMBL/GenBank/DDBJ databases">
        <title>Nepenthes gracilis genome sequencing.</title>
        <authorList>
            <person name="Fukushima K."/>
        </authorList>
    </citation>
    <scope>NUCLEOTIDE SEQUENCE</scope>
    <source>
        <strain evidence="2">SING2019-196</strain>
    </source>
</reference>
<accession>A0AAD3T3S5</accession>
<name>A0AAD3T3S5_NEPGR</name>
<organism evidence="2 3">
    <name type="scientific">Nepenthes gracilis</name>
    <name type="common">Slender pitcher plant</name>
    <dbReference type="NCBI Taxonomy" id="150966"/>
    <lineage>
        <taxon>Eukaryota</taxon>
        <taxon>Viridiplantae</taxon>
        <taxon>Streptophyta</taxon>
        <taxon>Embryophyta</taxon>
        <taxon>Tracheophyta</taxon>
        <taxon>Spermatophyta</taxon>
        <taxon>Magnoliopsida</taxon>
        <taxon>eudicotyledons</taxon>
        <taxon>Gunneridae</taxon>
        <taxon>Pentapetalae</taxon>
        <taxon>Caryophyllales</taxon>
        <taxon>Nepenthaceae</taxon>
        <taxon>Nepenthes</taxon>
    </lineage>
</organism>
<dbReference type="AlphaFoldDB" id="A0AAD3T3S5"/>